<protein>
    <submittedName>
        <fullName evidence="2">Uncharacterized protein</fullName>
    </submittedName>
</protein>
<keyword evidence="3" id="KW-1185">Reference proteome</keyword>
<comment type="caution">
    <text evidence="2">The sequence shown here is derived from an EMBL/GenBank/DDBJ whole genome shotgun (WGS) entry which is preliminary data.</text>
</comment>
<feature type="compositionally biased region" description="Acidic residues" evidence="1">
    <location>
        <begin position="52"/>
        <end position="61"/>
    </location>
</feature>
<dbReference type="EMBL" id="CAXIEN010000283">
    <property type="protein sequence ID" value="CAL1291486.1"/>
    <property type="molecule type" value="Genomic_DNA"/>
</dbReference>
<reference evidence="2 3" key="1">
    <citation type="submission" date="2024-04" db="EMBL/GenBank/DDBJ databases">
        <authorList>
            <person name="Rising A."/>
            <person name="Reimegard J."/>
            <person name="Sonavane S."/>
            <person name="Akerstrom W."/>
            <person name="Nylinder S."/>
            <person name="Hedman E."/>
            <person name="Kallberg Y."/>
        </authorList>
    </citation>
    <scope>NUCLEOTIDE SEQUENCE [LARGE SCALE GENOMIC DNA]</scope>
</reference>
<evidence type="ECO:0000313" key="2">
    <source>
        <dbReference type="EMBL" id="CAL1291486.1"/>
    </source>
</evidence>
<proteinExistence type="predicted"/>
<evidence type="ECO:0000256" key="1">
    <source>
        <dbReference type="SAM" id="MobiDB-lite"/>
    </source>
</evidence>
<feature type="compositionally biased region" description="Basic and acidic residues" evidence="1">
    <location>
        <begin position="19"/>
        <end position="32"/>
    </location>
</feature>
<dbReference type="Proteomes" id="UP001497382">
    <property type="component" value="Unassembled WGS sequence"/>
</dbReference>
<feature type="non-terminal residue" evidence="2">
    <location>
        <position position="61"/>
    </location>
</feature>
<name>A0AAV2B6L4_9ARAC</name>
<gene>
    <name evidence="2" type="ORF">LARSCL_LOCUS17113</name>
</gene>
<evidence type="ECO:0000313" key="3">
    <source>
        <dbReference type="Proteomes" id="UP001497382"/>
    </source>
</evidence>
<dbReference type="AlphaFoldDB" id="A0AAV2B6L4"/>
<feature type="region of interest" description="Disordered" evidence="1">
    <location>
        <begin position="1"/>
        <end position="61"/>
    </location>
</feature>
<sequence>MSSKPAAQRSDFKCVTPYKADDPAYEEDRGYDGDINDDEDDVKSSSSSEYFTAEEDNSSSG</sequence>
<accession>A0AAV2B6L4</accession>
<organism evidence="2 3">
    <name type="scientific">Larinioides sclopetarius</name>
    <dbReference type="NCBI Taxonomy" id="280406"/>
    <lineage>
        <taxon>Eukaryota</taxon>
        <taxon>Metazoa</taxon>
        <taxon>Ecdysozoa</taxon>
        <taxon>Arthropoda</taxon>
        <taxon>Chelicerata</taxon>
        <taxon>Arachnida</taxon>
        <taxon>Araneae</taxon>
        <taxon>Araneomorphae</taxon>
        <taxon>Entelegynae</taxon>
        <taxon>Araneoidea</taxon>
        <taxon>Araneidae</taxon>
        <taxon>Larinioides</taxon>
    </lineage>
</organism>